<dbReference type="AlphaFoldDB" id="A0A183JNC2"/>
<reference evidence="4" key="1">
    <citation type="submission" date="2016-06" db="UniProtKB">
        <authorList>
            <consortium name="WormBaseParasite"/>
        </authorList>
    </citation>
    <scope>IDENTIFICATION</scope>
</reference>
<dbReference type="WBParaSite" id="SCUD_0000420801-mRNA-1">
    <property type="protein sequence ID" value="SCUD_0000420801-mRNA-1"/>
    <property type="gene ID" value="SCUD_0000420801"/>
</dbReference>
<gene>
    <name evidence="2" type="ORF">SCUD_LOCUS4207</name>
</gene>
<feature type="region of interest" description="Disordered" evidence="1">
    <location>
        <begin position="1"/>
        <end position="26"/>
    </location>
</feature>
<reference evidence="2 3" key="2">
    <citation type="submission" date="2018-11" db="EMBL/GenBank/DDBJ databases">
        <authorList>
            <consortium name="Pathogen Informatics"/>
        </authorList>
    </citation>
    <scope>NUCLEOTIDE SEQUENCE [LARGE SCALE GENOMIC DNA]</scope>
    <source>
        <strain evidence="2">Dakar</strain>
        <strain evidence="3">Dakar, Senegal</strain>
    </source>
</reference>
<name>A0A183JNC2_9TREM</name>
<evidence type="ECO:0000313" key="3">
    <source>
        <dbReference type="Proteomes" id="UP000279833"/>
    </source>
</evidence>
<organism evidence="4">
    <name type="scientific">Schistosoma curassoni</name>
    <dbReference type="NCBI Taxonomy" id="6186"/>
    <lineage>
        <taxon>Eukaryota</taxon>
        <taxon>Metazoa</taxon>
        <taxon>Spiralia</taxon>
        <taxon>Lophotrochozoa</taxon>
        <taxon>Platyhelminthes</taxon>
        <taxon>Trematoda</taxon>
        <taxon>Digenea</taxon>
        <taxon>Strigeidida</taxon>
        <taxon>Schistosomatoidea</taxon>
        <taxon>Schistosomatidae</taxon>
        <taxon>Schistosoma</taxon>
    </lineage>
</organism>
<feature type="compositionally biased region" description="Basic and acidic residues" evidence="1">
    <location>
        <begin position="8"/>
        <end position="26"/>
    </location>
</feature>
<protein>
    <submittedName>
        <fullName evidence="4">Chromosome partitioning protein ParB</fullName>
    </submittedName>
</protein>
<evidence type="ECO:0000313" key="2">
    <source>
        <dbReference type="EMBL" id="VDO87316.1"/>
    </source>
</evidence>
<dbReference type="EMBL" id="UZAK01005350">
    <property type="protein sequence ID" value="VDO87316.1"/>
    <property type="molecule type" value="Genomic_DNA"/>
</dbReference>
<evidence type="ECO:0000313" key="4">
    <source>
        <dbReference type="WBParaSite" id="SCUD_0000420801-mRNA-1"/>
    </source>
</evidence>
<keyword evidence="3" id="KW-1185">Reference proteome</keyword>
<sequence length="75" mass="8445">MKLTKKYSKPEGPVKDEQNNPATDIKEQGIKWVEQLEEIMNRPAPLNPQYIKGVPTDLSIDVTPPAIEEIRMANG</sequence>
<accession>A0A183JNC2</accession>
<evidence type="ECO:0000256" key="1">
    <source>
        <dbReference type="SAM" id="MobiDB-lite"/>
    </source>
</evidence>
<proteinExistence type="predicted"/>
<dbReference type="Proteomes" id="UP000279833">
    <property type="component" value="Unassembled WGS sequence"/>
</dbReference>